<evidence type="ECO:0000256" key="2">
    <source>
        <dbReference type="ARBA" id="ARBA00023043"/>
    </source>
</evidence>
<feature type="repeat" description="ANK" evidence="3">
    <location>
        <begin position="68"/>
        <end position="103"/>
    </location>
</feature>
<dbReference type="SMART" id="SM00248">
    <property type="entry name" value="ANK"/>
    <property type="match status" value="2"/>
</dbReference>
<dbReference type="EMBL" id="CP114040">
    <property type="protein sequence ID" value="WAS97901.1"/>
    <property type="molecule type" value="Genomic_DNA"/>
</dbReference>
<dbReference type="Pfam" id="PF12796">
    <property type="entry name" value="Ank_2"/>
    <property type="match status" value="1"/>
</dbReference>
<accession>A0ABY7HF45</accession>
<name>A0ABY7HF45_9BACT</name>
<keyword evidence="1" id="KW-0677">Repeat</keyword>
<dbReference type="PROSITE" id="PS50297">
    <property type="entry name" value="ANK_REP_REGION"/>
    <property type="match status" value="2"/>
</dbReference>
<protein>
    <recommendedName>
        <fullName evidence="6">Ankyrin repeat-containing protein</fullName>
    </recommendedName>
</protein>
<dbReference type="InterPro" id="IPR002110">
    <property type="entry name" value="Ankyrin_rpt"/>
</dbReference>
<dbReference type="InterPro" id="IPR050745">
    <property type="entry name" value="Multifunctional_regulatory"/>
</dbReference>
<reference evidence="4" key="1">
    <citation type="submission" date="2022-11" db="EMBL/GenBank/DDBJ databases">
        <title>Minimal conservation of predation-associated metabolite biosynthetic gene clusters underscores biosynthetic potential of Myxococcota including descriptions for ten novel species: Archangium lansinium sp. nov., Myxococcus landrumus sp. nov., Nannocystis bai.</title>
        <authorList>
            <person name="Ahearne A."/>
            <person name="Stevens C."/>
            <person name="Dowd S."/>
        </authorList>
    </citation>
    <scope>NUCLEOTIDE SEQUENCE</scope>
    <source>
        <strain evidence="4">Fl3</strain>
    </source>
</reference>
<gene>
    <name evidence="4" type="ORF">O0S08_17305</name>
</gene>
<dbReference type="SUPFAM" id="SSF48403">
    <property type="entry name" value="Ankyrin repeat"/>
    <property type="match status" value="1"/>
</dbReference>
<evidence type="ECO:0008006" key="6">
    <source>
        <dbReference type="Google" id="ProtNLM"/>
    </source>
</evidence>
<dbReference type="PROSITE" id="PS50088">
    <property type="entry name" value="ANK_REPEAT"/>
    <property type="match status" value="2"/>
</dbReference>
<dbReference type="RefSeq" id="WP_269040267.1">
    <property type="nucleotide sequence ID" value="NZ_CP114040.1"/>
</dbReference>
<dbReference type="Gene3D" id="1.25.40.20">
    <property type="entry name" value="Ankyrin repeat-containing domain"/>
    <property type="match status" value="1"/>
</dbReference>
<evidence type="ECO:0000313" key="4">
    <source>
        <dbReference type="EMBL" id="WAS97901.1"/>
    </source>
</evidence>
<dbReference type="PRINTS" id="PR01415">
    <property type="entry name" value="ANKYRIN"/>
</dbReference>
<evidence type="ECO:0000256" key="1">
    <source>
        <dbReference type="ARBA" id="ARBA00022737"/>
    </source>
</evidence>
<sequence length="239" mass="25297">MRIDELVAAVERGAADEVTAAVRADPPLLSARTADGDTLLHIACWQKQAAIVAMLLTRGADANARGFHGRTALHYAVHDGREVSVAIVRSLLDHGADPGLRDDGGYTPDARARQEMWGPALDGVLAQLGSSRRPAGPVLVSDDHAEVLAQVRALEAHSHTLVALSRLLAAFTDGPGADALPPAHGLPAADLRCLADAQRVLDALATTSWAAPLRAWLRTEATPALLEQLLRSYRESDVS</sequence>
<evidence type="ECO:0000313" key="5">
    <source>
        <dbReference type="Proteomes" id="UP001164459"/>
    </source>
</evidence>
<dbReference type="Proteomes" id="UP001164459">
    <property type="component" value="Chromosome"/>
</dbReference>
<dbReference type="PANTHER" id="PTHR24189">
    <property type="entry name" value="MYOTROPHIN"/>
    <property type="match status" value="1"/>
</dbReference>
<keyword evidence="5" id="KW-1185">Reference proteome</keyword>
<dbReference type="InterPro" id="IPR036770">
    <property type="entry name" value="Ankyrin_rpt-contain_sf"/>
</dbReference>
<dbReference type="PANTHER" id="PTHR24189:SF71">
    <property type="entry name" value="ANKYRIN REPEAT DOMAIN 39"/>
    <property type="match status" value="1"/>
</dbReference>
<evidence type="ECO:0000256" key="3">
    <source>
        <dbReference type="PROSITE-ProRule" id="PRU00023"/>
    </source>
</evidence>
<keyword evidence="2 3" id="KW-0040">ANK repeat</keyword>
<proteinExistence type="predicted"/>
<organism evidence="4 5">
    <name type="scientific">Nannocystis punicea</name>
    <dbReference type="NCBI Taxonomy" id="2995304"/>
    <lineage>
        <taxon>Bacteria</taxon>
        <taxon>Pseudomonadati</taxon>
        <taxon>Myxococcota</taxon>
        <taxon>Polyangia</taxon>
        <taxon>Nannocystales</taxon>
        <taxon>Nannocystaceae</taxon>
        <taxon>Nannocystis</taxon>
    </lineage>
</organism>
<feature type="repeat" description="ANK" evidence="3">
    <location>
        <begin position="35"/>
        <end position="67"/>
    </location>
</feature>